<gene>
    <name evidence="2" type="ORF">PJF56_14300</name>
</gene>
<protein>
    <submittedName>
        <fullName evidence="2">Uncharacterized protein</fullName>
    </submittedName>
</protein>
<keyword evidence="3" id="KW-1185">Reference proteome</keyword>
<evidence type="ECO:0000313" key="2">
    <source>
        <dbReference type="EMBL" id="MDJ1180036.1"/>
    </source>
</evidence>
<dbReference type="Proteomes" id="UP001231370">
    <property type="component" value="Unassembled WGS sequence"/>
</dbReference>
<accession>A0ABT7BNH6</accession>
<evidence type="ECO:0000313" key="3">
    <source>
        <dbReference type="Proteomes" id="UP001231370"/>
    </source>
</evidence>
<dbReference type="RefSeq" id="WP_283763339.1">
    <property type="nucleotide sequence ID" value="NZ_JAQPOK010000101.1"/>
</dbReference>
<feature type="region of interest" description="Disordered" evidence="1">
    <location>
        <begin position="111"/>
        <end position="181"/>
    </location>
</feature>
<reference evidence="2 3" key="1">
    <citation type="submission" date="2023-01" db="EMBL/GenBank/DDBJ databases">
        <title>Novel diversity within Roseofilum (Cyanobacteria; Desertifilaceae) from marine benthic mats with descriptions of four novel species.</title>
        <authorList>
            <person name="Wang Y."/>
            <person name="Berthold D.E."/>
            <person name="Hu J."/>
            <person name="Lefler F.W."/>
            <person name="Laughinghouse H.D. IV."/>
        </authorList>
    </citation>
    <scope>NUCLEOTIDE SEQUENCE [LARGE SCALE GENOMIC DNA]</scope>
    <source>
        <strain evidence="2 3">BLCC-M91</strain>
    </source>
</reference>
<evidence type="ECO:0000256" key="1">
    <source>
        <dbReference type="SAM" id="MobiDB-lite"/>
    </source>
</evidence>
<feature type="region of interest" description="Disordered" evidence="1">
    <location>
        <begin position="228"/>
        <end position="248"/>
    </location>
</feature>
<organism evidence="2 3">
    <name type="scientific">Roseofilum halophilum BLCC-M91</name>
    <dbReference type="NCBI Taxonomy" id="3022259"/>
    <lineage>
        <taxon>Bacteria</taxon>
        <taxon>Bacillati</taxon>
        <taxon>Cyanobacteriota</taxon>
        <taxon>Cyanophyceae</taxon>
        <taxon>Desertifilales</taxon>
        <taxon>Desertifilaceae</taxon>
        <taxon>Roseofilum</taxon>
        <taxon>Roseofilum halophilum</taxon>
    </lineage>
</organism>
<feature type="compositionally biased region" description="Low complexity" evidence="1">
    <location>
        <begin position="145"/>
        <end position="163"/>
    </location>
</feature>
<comment type="caution">
    <text evidence="2">The sequence shown here is derived from an EMBL/GenBank/DDBJ whole genome shotgun (WGS) entry which is preliminary data.</text>
</comment>
<name>A0ABT7BNH6_9CYAN</name>
<proteinExistence type="predicted"/>
<sequence length="508" mass="57422">MGGNFFAEGGILPAQLGGVPCIPGSSIRGALLSWIKQNWYEFNQEEEKFWQGLIEQDRSGWKPRKIRFEAVNVQNRIKPFPLHAQQKWQLFDQKSNQLSVQWQVEVPELATQPLPQPPSQPQPSRGAAKSSSAVFARPTKPPRPSTSSSGNSTPQSSDSQSISLNINIRLKNKPTPKQKGWLENRVKEMLKEQGVGRGTASGFGRVAEKVPETGQWVLELKGMKPCIQSHSQARNRQNQPRRDNRNGKYRWSPQVLRSLLRGYFTRLALSLYSQDDAVKLTEKIFGGPSCQGQLILTSFLAKRYEDNNPPNGYANIPSKIAHETWVIPVNARWRSQNLANVDVNKFVGQLLELASHLGGLGPGWRRPPHKLSRFNGYRGSELKMQSKNLFAKANVQTSLQSLMSRLRDRIACLGRIYHLQENTTARPGQIVSIWKGSAQDGRDKIVHSDRVCSSKSPNRPGWCGDSQHRPSGYSVREYKDYCLITVFDGAMQKTLRQKRFTQIYPRQN</sequence>
<dbReference type="EMBL" id="JAQPOK010000101">
    <property type="protein sequence ID" value="MDJ1180036.1"/>
    <property type="molecule type" value="Genomic_DNA"/>
</dbReference>
<dbReference type="CDD" id="cd09726">
    <property type="entry name" value="RAMP_I_III"/>
    <property type="match status" value="1"/>
</dbReference>